<dbReference type="EMBL" id="JACCEM010000010">
    <property type="protein sequence ID" value="NYT51269.1"/>
    <property type="molecule type" value="Genomic_DNA"/>
</dbReference>
<dbReference type="GO" id="GO:0046872">
    <property type="term" value="F:metal ion binding"/>
    <property type="evidence" value="ECO:0007669"/>
    <property type="project" value="UniProtKB-KW"/>
</dbReference>
<comment type="subcellular location">
    <subcellularLocation>
        <location evidence="1">Cell envelope</location>
    </subcellularLocation>
</comment>
<proteinExistence type="inferred from homology"/>
<dbReference type="InterPro" id="IPR006128">
    <property type="entry name" value="Lipoprotein_PsaA-like"/>
</dbReference>
<evidence type="ECO:0000256" key="5">
    <source>
        <dbReference type="ARBA" id="ARBA00022729"/>
    </source>
</evidence>
<feature type="compositionally biased region" description="Basic and acidic residues" evidence="7">
    <location>
        <begin position="118"/>
        <end position="132"/>
    </location>
</feature>
<evidence type="ECO:0000256" key="1">
    <source>
        <dbReference type="ARBA" id="ARBA00004196"/>
    </source>
</evidence>
<dbReference type="GO" id="GO:0030001">
    <property type="term" value="P:metal ion transport"/>
    <property type="evidence" value="ECO:0007669"/>
    <property type="project" value="InterPro"/>
</dbReference>
<keyword evidence="3 6" id="KW-0813">Transport</keyword>
<feature type="signal peptide" evidence="8">
    <location>
        <begin position="1"/>
        <end position="25"/>
    </location>
</feature>
<dbReference type="PANTHER" id="PTHR42953:SF1">
    <property type="entry name" value="METAL-BINDING PROTEIN HI_0362-RELATED"/>
    <property type="match status" value="1"/>
</dbReference>
<dbReference type="PRINTS" id="PR00691">
    <property type="entry name" value="ADHESINB"/>
</dbReference>
<name>A0A853G4N3_9BURK</name>
<dbReference type="PRINTS" id="PR00690">
    <property type="entry name" value="ADHESNFAMILY"/>
</dbReference>
<protein>
    <submittedName>
        <fullName evidence="9">Zinc ABC transporter substrate-binding protein</fullName>
    </submittedName>
</protein>
<dbReference type="InterPro" id="IPR006129">
    <property type="entry name" value="AdhesinB"/>
</dbReference>
<dbReference type="AlphaFoldDB" id="A0A853G4N3"/>
<organism evidence="9 10">
    <name type="scientific">Parapusillimonas granuli</name>
    <dbReference type="NCBI Taxonomy" id="380911"/>
    <lineage>
        <taxon>Bacteria</taxon>
        <taxon>Pseudomonadati</taxon>
        <taxon>Pseudomonadota</taxon>
        <taxon>Betaproteobacteria</taxon>
        <taxon>Burkholderiales</taxon>
        <taxon>Alcaligenaceae</taxon>
        <taxon>Parapusillimonas</taxon>
    </lineage>
</organism>
<dbReference type="Proteomes" id="UP000559809">
    <property type="component" value="Unassembled WGS sequence"/>
</dbReference>
<evidence type="ECO:0000256" key="4">
    <source>
        <dbReference type="ARBA" id="ARBA00022723"/>
    </source>
</evidence>
<evidence type="ECO:0000256" key="2">
    <source>
        <dbReference type="ARBA" id="ARBA00011028"/>
    </source>
</evidence>
<gene>
    <name evidence="9" type="ORF">H0A72_18305</name>
</gene>
<feature type="compositionally biased region" description="Basic and acidic residues" evidence="7">
    <location>
        <begin position="141"/>
        <end position="170"/>
    </location>
</feature>
<dbReference type="RefSeq" id="WP_180066081.1">
    <property type="nucleotide sequence ID" value="NZ_JACCEM010000010.1"/>
</dbReference>
<dbReference type="InterPro" id="IPR006127">
    <property type="entry name" value="ZnuA-like"/>
</dbReference>
<dbReference type="Gene3D" id="3.40.50.1980">
    <property type="entry name" value="Nitrogenase molybdenum iron protein domain"/>
    <property type="match status" value="3"/>
</dbReference>
<keyword evidence="4" id="KW-0479">Metal-binding</keyword>
<keyword evidence="10" id="KW-1185">Reference proteome</keyword>
<evidence type="ECO:0000313" key="9">
    <source>
        <dbReference type="EMBL" id="NYT51269.1"/>
    </source>
</evidence>
<comment type="caution">
    <text evidence="9">The sequence shown here is derived from an EMBL/GenBank/DDBJ whole genome shotgun (WGS) entry which is preliminary data.</text>
</comment>
<evidence type="ECO:0000256" key="7">
    <source>
        <dbReference type="SAM" id="MobiDB-lite"/>
    </source>
</evidence>
<dbReference type="SUPFAM" id="SSF53807">
    <property type="entry name" value="Helical backbone' metal receptor"/>
    <property type="match status" value="1"/>
</dbReference>
<evidence type="ECO:0000256" key="3">
    <source>
        <dbReference type="ARBA" id="ARBA00022448"/>
    </source>
</evidence>
<feature type="chain" id="PRO_5032826617" evidence="8">
    <location>
        <begin position="26"/>
        <end position="342"/>
    </location>
</feature>
<dbReference type="Pfam" id="PF01297">
    <property type="entry name" value="ZnuA"/>
    <property type="match status" value="1"/>
</dbReference>
<accession>A0A853G4N3</accession>
<dbReference type="GO" id="GO:0030313">
    <property type="term" value="C:cell envelope"/>
    <property type="evidence" value="ECO:0007669"/>
    <property type="project" value="UniProtKB-SubCell"/>
</dbReference>
<feature type="region of interest" description="Disordered" evidence="7">
    <location>
        <begin position="118"/>
        <end position="172"/>
    </location>
</feature>
<keyword evidence="5 8" id="KW-0732">Signal</keyword>
<dbReference type="PANTHER" id="PTHR42953">
    <property type="entry name" value="HIGH-AFFINITY ZINC UPTAKE SYSTEM PROTEIN ZNUA-RELATED"/>
    <property type="match status" value="1"/>
</dbReference>
<sequence length="342" mass="37433">MFRFNKLVTLTSVAVTLLASPLAVANSLKVVSTFSIISDFVENVGGDRIALTTLVGPNNDAHTYEPRPTDVTAVKNADLVLANGANFEGFLGRLVQASGSTAEVVVELTEGIQLLRNTHDDDHDHSNDQHHDDHHHHKNHRHDDKHGGHTDHHHDSHAGGHNHNHGEYDPHAWQSVPNARIYVNNIAEAFCSADPGGCPSYRENAKSYDAKLIALEKELESLVSEIPLDKRTVITSHDAFGYLAQEYGFQFLAPQGASTGSEASAQTVARLIQQIKQQQASALFVENISNPQLIQQMANETGMKVGGKLYSDALSTEDGDAATYIDMMRHNISTIRDTILNQ</sequence>
<reference evidence="9 10" key="1">
    <citation type="submission" date="2020-07" db="EMBL/GenBank/DDBJ databases">
        <title>Taxonomic revisions and descriptions of new bacterial species based on genomic comparisons in the high-G+C-content subgroup of the family Alcaligenaceae.</title>
        <authorList>
            <person name="Szabo A."/>
            <person name="Felfoldi T."/>
        </authorList>
    </citation>
    <scope>NUCLEOTIDE SEQUENCE [LARGE SCALE GENOMIC DNA]</scope>
    <source>
        <strain evidence="9 10">LMG 24012</strain>
    </source>
</reference>
<evidence type="ECO:0000313" key="10">
    <source>
        <dbReference type="Proteomes" id="UP000559809"/>
    </source>
</evidence>
<dbReference type="GO" id="GO:0007155">
    <property type="term" value="P:cell adhesion"/>
    <property type="evidence" value="ECO:0007669"/>
    <property type="project" value="InterPro"/>
</dbReference>
<comment type="similarity">
    <text evidence="2 6">Belongs to the bacterial solute-binding protein 9 family.</text>
</comment>
<evidence type="ECO:0000256" key="8">
    <source>
        <dbReference type="SAM" id="SignalP"/>
    </source>
</evidence>
<dbReference type="InterPro" id="IPR050492">
    <property type="entry name" value="Bact_metal-bind_prot9"/>
</dbReference>
<evidence type="ECO:0000256" key="6">
    <source>
        <dbReference type="RuleBase" id="RU003512"/>
    </source>
</evidence>